<feature type="transmembrane region" description="Helical" evidence="7">
    <location>
        <begin position="69"/>
        <end position="92"/>
    </location>
</feature>
<dbReference type="GO" id="GO:0004016">
    <property type="term" value="F:adenylate cyclase activity"/>
    <property type="evidence" value="ECO:0007669"/>
    <property type="project" value="UniProtKB-ARBA"/>
</dbReference>
<evidence type="ECO:0000313" key="11">
    <source>
        <dbReference type="Proteomes" id="UP000057158"/>
    </source>
</evidence>
<comment type="similarity">
    <text evidence="2">Belongs to the adenylyl cyclase class-3 family.</text>
</comment>
<evidence type="ECO:0000256" key="3">
    <source>
        <dbReference type="ARBA" id="ARBA00022475"/>
    </source>
</evidence>
<name>A0A0M5ITR7_9BACT</name>
<feature type="domain" description="Guanylate cyclase" evidence="8">
    <location>
        <begin position="175"/>
        <end position="307"/>
    </location>
</feature>
<dbReference type="InterPro" id="IPR050697">
    <property type="entry name" value="Adenylyl/Guanylyl_Cyclase_3/4"/>
</dbReference>
<evidence type="ECO:0000256" key="6">
    <source>
        <dbReference type="ARBA" id="ARBA00023136"/>
    </source>
</evidence>
<dbReference type="GO" id="GO:0035556">
    <property type="term" value="P:intracellular signal transduction"/>
    <property type="evidence" value="ECO:0007669"/>
    <property type="project" value="InterPro"/>
</dbReference>
<evidence type="ECO:0000256" key="1">
    <source>
        <dbReference type="ARBA" id="ARBA00004196"/>
    </source>
</evidence>
<accession>A0A0M5ITR7</accession>
<keyword evidence="3" id="KW-1003">Cell membrane</keyword>
<keyword evidence="4 7" id="KW-0812">Transmembrane</keyword>
<evidence type="ECO:0000259" key="8">
    <source>
        <dbReference type="PROSITE" id="PS50125"/>
    </source>
</evidence>
<dbReference type="Gene3D" id="6.10.340.10">
    <property type="match status" value="1"/>
</dbReference>
<dbReference type="Proteomes" id="UP000057158">
    <property type="component" value="Chromosome"/>
</dbReference>
<dbReference type="CDD" id="cd07302">
    <property type="entry name" value="CHD"/>
    <property type="match status" value="1"/>
</dbReference>
<dbReference type="STRING" id="1603606.DSOUD_1477"/>
<dbReference type="PROSITE" id="PS50125">
    <property type="entry name" value="GUANYLATE_CYCLASE_2"/>
    <property type="match status" value="1"/>
</dbReference>
<dbReference type="FunFam" id="3.30.70.1230:FF:000016">
    <property type="entry name" value="Adenylate/guanylate cyclase domain-containing protein"/>
    <property type="match status" value="1"/>
</dbReference>
<keyword evidence="5 7" id="KW-1133">Transmembrane helix</keyword>
<dbReference type="EMBL" id="CP010802">
    <property type="protein sequence ID" value="ALC16256.1"/>
    <property type="molecule type" value="Genomic_DNA"/>
</dbReference>
<sequence>MGAFSGLRFKFALLLALLSGSLMLSVMILLDLQMDIISIDALPVRLGEIHPGPTGEVILGEVQVLRHRMAALSLAAMIGAFLLASFLAGSFLRPLRALARGVKAIGEGNFDQHIDLQRKDELGRLTSAFNDMATSLRKKKFIQSNFERYVSKPLSQQILEHKDELKLGGEEKEVTILFSDIRRFTALAEQLPPALVVELLNDYFTRVIAVVMQNEGMVDKLMGDSVMALFGAPISLGNDSLRAVRCALEMQQAVEVFNRERSARNLPPVEMGIGINTGTVIAGNIGSAERMEYTVIGDSVNIAARLQGLARPGEILISQATYLQVRDRVKATSIETMTLKGKSLTVAVYRLEGLG</sequence>
<protein>
    <submittedName>
        <fullName evidence="10">Adenylate cyclase, class 3</fullName>
    </submittedName>
</protein>
<gene>
    <name evidence="10" type="ORF">DSOUD_1477</name>
</gene>
<dbReference type="KEGG" id="des:DSOUD_1477"/>
<dbReference type="GO" id="GO:0006171">
    <property type="term" value="P:cAMP biosynthetic process"/>
    <property type="evidence" value="ECO:0007669"/>
    <property type="project" value="TreeGrafter"/>
</dbReference>
<feature type="transmembrane region" description="Helical" evidence="7">
    <location>
        <begin position="12"/>
        <end position="30"/>
    </location>
</feature>
<dbReference type="InterPro" id="IPR029787">
    <property type="entry name" value="Nucleotide_cyclase"/>
</dbReference>
<reference evidence="10 11" key="1">
    <citation type="submission" date="2015-07" db="EMBL/GenBank/DDBJ databases">
        <title>Isolation and Genomic Characterization of a Novel Halophilic Metal-Reducing Deltaproteobacterium from the Deep Subsurface.</title>
        <authorList>
            <person name="Badalamenti J.P."/>
            <person name="Summers Z.M."/>
            <person name="Gralnick J.A."/>
            <person name="Bond D.R."/>
        </authorList>
    </citation>
    <scope>NUCLEOTIDE SEQUENCE [LARGE SCALE GENOMIC DNA]</scope>
    <source>
        <strain evidence="10 11">WTL</strain>
    </source>
</reference>
<dbReference type="InterPro" id="IPR001054">
    <property type="entry name" value="A/G_cyclase"/>
</dbReference>
<comment type="subcellular location">
    <subcellularLocation>
        <location evidence="1">Cell envelope</location>
    </subcellularLocation>
</comment>
<dbReference type="RefSeq" id="WP_053550386.1">
    <property type="nucleotide sequence ID" value="NZ_CP010802.1"/>
</dbReference>
<dbReference type="PANTHER" id="PTHR43081:SF1">
    <property type="entry name" value="ADENYLATE CYCLASE, TERMINAL-DIFFERENTIATION SPECIFIC"/>
    <property type="match status" value="1"/>
</dbReference>
<dbReference type="PANTHER" id="PTHR43081">
    <property type="entry name" value="ADENYLATE CYCLASE, TERMINAL-DIFFERENTIATION SPECIFIC-RELATED"/>
    <property type="match status" value="1"/>
</dbReference>
<dbReference type="Pfam" id="PF00211">
    <property type="entry name" value="Guanylate_cyc"/>
    <property type="match status" value="1"/>
</dbReference>
<keyword evidence="6 7" id="KW-0472">Membrane</keyword>
<dbReference type="PATRIC" id="fig|1603606.3.peg.1610"/>
<dbReference type="Gene3D" id="3.30.70.1230">
    <property type="entry name" value="Nucleotide cyclase"/>
    <property type="match status" value="1"/>
</dbReference>
<evidence type="ECO:0000313" key="10">
    <source>
        <dbReference type="EMBL" id="ALC16256.1"/>
    </source>
</evidence>
<evidence type="ECO:0000259" key="9">
    <source>
        <dbReference type="PROSITE" id="PS50885"/>
    </source>
</evidence>
<dbReference type="OrthoDB" id="9806735at2"/>
<dbReference type="GO" id="GO:0030313">
    <property type="term" value="C:cell envelope"/>
    <property type="evidence" value="ECO:0007669"/>
    <property type="project" value="UniProtKB-SubCell"/>
</dbReference>
<feature type="domain" description="HAMP" evidence="9">
    <location>
        <begin position="89"/>
        <end position="141"/>
    </location>
</feature>
<organism evidence="10 11">
    <name type="scientific">Desulfuromonas soudanensis</name>
    <dbReference type="NCBI Taxonomy" id="1603606"/>
    <lineage>
        <taxon>Bacteria</taxon>
        <taxon>Pseudomonadati</taxon>
        <taxon>Thermodesulfobacteriota</taxon>
        <taxon>Desulfuromonadia</taxon>
        <taxon>Desulfuromonadales</taxon>
        <taxon>Desulfuromonadaceae</taxon>
        <taxon>Desulfuromonas</taxon>
    </lineage>
</organism>
<dbReference type="PROSITE" id="PS50885">
    <property type="entry name" value="HAMP"/>
    <property type="match status" value="1"/>
</dbReference>
<dbReference type="GO" id="GO:0016020">
    <property type="term" value="C:membrane"/>
    <property type="evidence" value="ECO:0007669"/>
    <property type="project" value="InterPro"/>
</dbReference>
<dbReference type="SUPFAM" id="SSF55073">
    <property type="entry name" value="Nucleotide cyclase"/>
    <property type="match status" value="1"/>
</dbReference>
<proteinExistence type="inferred from homology"/>
<evidence type="ECO:0000256" key="7">
    <source>
        <dbReference type="SAM" id="Phobius"/>
    </source>
</evidence>
<dbReference type="SMART" id="SM00304">
    <property type="entry name" value="HAMP"/>
    <property type="match status" value="1"/>
</dbReference>
<evidence type="ECO:0000256" key="2">
    <source>
        <dbReference type="ARBA" id="ARBA00005381"/>
    </source>
</evidence>
<dbReference type="Pfam" id="PF00672">
    <property type="entry name" value="HAMP"/>
    <property type="match status" value="1"/>
</dbReference>
<evidence type="ECO:0000256" key="4">
    <source>
        <dbReference type="ARBA" id="ARBA00022692"/>
    </source>
</evidence>
<dbReference type="CDD" id="cd06225">
    <property type="entry name" value="HAMP"/>
    <property type="match status" value="1"/>
</dbReference>
<dbReference type="AlphaFoldDB" id="A0A0M5ITR7"/>
<keyword evidence="11" id="KW-1185">Reference proteome</keyword>
<dbReference type="SMART" id="SM00044">
    <property type="entry name" value="CYCc"/>
    <property type="match status" value="1"/>
</dbReference>
<dbReference type="SUPFAM" id="SSF158472">
    <property type="entry name" value="HAMP domain-like"/>
    <property type="match status" value="1"/>
</dbReference>
<evidence type="ECO:0000256" key="5">
    <source>
        <dbReference type="ARBA" id="ARBA00022989"/>
    </source>
</evidence>
<dbReference type="InterPro" id="IPR003660">
    <property type="entry name" value="HAMP_dom"/>
</dbReference>